<dbReference type="AlphaFoldDB" id="A0A5Q3QA22"/>
<name>A0A5Q3QA22_9PSEU</name>
<gene>
    <name evidence="2" type="ORF">GIY23_15360</name>
</gene>
<dbReference type="Proteomes" id="UP000371041">
    <property type="component" value="Chromosome"/>
</dbReference>
<sequence>MLSPEPGIVDDSTPNASRVYDYYLGGSHNFAVDREMGDEAIALWPDLPLVMRANRAFLRRAVRYCADQGVTQFLDLGSGIPTAGNVHDVAQQSFPGARVVYVDSDPVAVAHSRRILEGNPDAAVVEADLSAPADVLESDEVTLLLNLDEPVAVMMVAVLHFVADSDDPRSIIGAYRGALCPGSFLALSHASHEGQPQQAASHEDLYRRRTTTPMTMRSRDEVTALFAGFELVEPGVVYLTQWRPESSDAAAENPERFPGLAGVGVLPS</sequence>
<evidence type="ECO:0000313" key="3">
    <source>
        <dbReference type="Proteomes" id="UP000371041"/>
    </source>
</evidence>
<dbReference type="Gene3D" id="3.40.50.150">
    <property type="entry name" value="Vaccinia Virus protein VP39"/>
    <property type="match status" value="1"/>
</dbReference>
<dbReference type="EMBL" id="CP045929">
    <property type="protein sequence ID" value="QGK70710.1"/>
    <property type="molecule type" value="Genomic_DNA"/>
</dbReference>
<accession>A0A5Q3QA22</accession>
<keyword evidence="3" id="KW-1185">Reference proteome</keyword>
<dbReference type="PIRSF" id="PIRSF017393">
    <property type="entry name" value="MTase_SAV2177"/>
    <property type="match status" value="1"/>
</dbReference>
<proteinExistence type="predicted"/>
<dbReference type="RefSeq" id="WP_154077292.1">
    <property type="nucleotide sequence ID" value="NZ_CP045929.1"/>
</dbReference>
<evidence type="ECO:0008006" key="4">
    <source>
        <dbReference type="Google" id="ProtNLM"/>
    </source>
</evidence>
<feature type="region of interest" description="Disordered" evidence="1">
    <location>
        <begin position="249"/>
        <end position="268"/>
    </location>
</feature>
<reference evidence="3" key="1">
    <citation type="submission" date="2019-11" db="EMBL/GenBank/DDBJ databases">
        <title>The complete genome sequence of Saccharopolyspora sp. E2A.</title>
        <authorList>
            <person name="Zhang G."/>
        </authorList>
    </citation>
    <scope>NUCLEOTIDE SEQUENCE [LARGE SCALE GENOMIC DNA]</scope>
    <source>
        <strain evidence="3">E2A</strain>
    </source>
</reference>
<protein>
    <recommendedName>
        <fullName evidence="4">SAM-dependent methyltransferase</fullName>
    </recommendedName>
</protein>
<evidence type="ECO:0000256" key="1">
    <source>
        <dbReference type="SAM" id="MobiDB-lite"/>
    </source>
</evidence>
<organism evidence="2 3">
    <name type="scientific">Allosaccharopolyspora coralli</name>
    <dbReference type="NCBI Taxonomy" id="2665642"/>
    <lineage>
        <taxon>Bacteria</taxon>
        <taxon>Bacillati</taxon>
        <taxon>Actinomycetota</taxon>
        <taxon>Actinomycetes</taxon>
        <taxon>Pseudonocardiales</taxon>
        <taxon>Pseudonocardiaceae</taxon>
        <taxon>Allosaccharopolyspora</taxon>
    </lineage>
</organism>
<dbReference type="KEGG" id="sace:GIY23_15360"/>
<evidence type="ECO:0000313" key="2">
    <source>
        <dbReference type="EMBL" id="QGK70710.1"/>
    </source>
</evidence>
<dbReference type="InterPro" id="IPR006764">
    <property type="entry name" value="SAM_dep_MeTrfase_SAV2177_type"/>
</dbReference>
<dbReference type="CDD" id="cd02440">
    <property type="entry name" value="AdoMet_MTases"/>
    <property type="match status" value="1"/>
</dbReference>
<dbReference type="InterPro" id="IPR029063">
    <property type="entry name" value="SAM-dependent_MTases_sf"/>
</dbReference>
<dbReference type="SUPFAM" id="SSF53335">
    <property type="entry name" value="S-adenosyl-L-methionine-dependent methyltransferases"/>
    <property type="match status" value="1"/>
</dbReference>
<dbReference type="Pfam" id="PF04672">
    <property type="entry name" value="Methyltransf_19"/>
    <property type="match status" value="1"/>
</dbReference>